<feature type="active site" description="Proton donor/acceptor" evidence="7">
    <location>
        <position position="183"/>
    </location>
</feature>
<dbReference type="FunFam" id="3.40.50.1860:FF:000001">
    <property type="entry name" value="Glutamate racemase"/>
    <property type="match status" value="1"/>
</dbReference>
<dbReference type="InterPro" id="IPR033134">
    <property type="entry name" value="Asp/Glu_racemase_AS_2"/>
</dbReference>
<dbReference type="RefSeq" id="WP_116686229.1">
    <property type="nucleotide sequence ID" value="NZ_CAWNYD010000002.1"/>
</dbReference>
<dbReference type="InterPro" id="IPR018187">
    <property type="entry name" value="Asp/Glu_racemase_AS_1"/>
</dbReference>
<dbReference type="Gene3D" id="3.40.50.1860">
    <property type="match status" value="2"/>
</dbReference>
<dbReference type="PROSITE" id="PS00923">
    <property type="entry name" value="ASP_GLU_RACEMASE_1"/>
    <property type="match status" value="1"/>
</dbReference>
<evidence type="ECO:0000256" key="3">
    <source>
        <dbReference type="ARBA" id="ARBA00022960"/>
    </source>
</evidence>
<dbReference type="GO" id="GO:0008360">
    <property type="term" value="P:regulation of cell shape"/>
    <property type="evidence" value="ECO:0007669"/>
    <property type="project" value="UniProtKB-KW"/>
</dbReference>
<dbReference type="PANTHER" id="PTHR21198:SF2">
    <property type="entry name" value="GLUTAMATE RACEMASE"/>
    <property type="match status" value="1"/>
</dbReference>
<keyword evidence="4 7" id="KW-0573">Peptidoglycan synthesis</keyword>
<feature type="binding site" evidence="7">
    <location>
        <begin position="39"/>
        <end position="40"/>
    </location>
    <ligand>
        <name>substrate</name>
    </ligand>
</feature>
<evidence type="ECO:0000256" key="2">
    <source>
        <dbReference type="ARBA" id="ARBA00013090"/>
    </source>
</evidence>
<organism evidence="8 9">
    <name type="scientific">Pelagibaculum spongiae</name>
    <dbReference type="NCBI Taxonomy" id="2080658"/>
    <lineage>
        <taxon>Bacteria</taxon>
        <taxon>Pseudomonadati</taxon>
        <taxon>Pseudomonadota</taxon>
        <taxon>Gammaproteobacteria</taxon>
        <taxon>Oceanospirillales</taxon>
        <taxon>Pelagibaculum</taxon>
    </lineage>
</organism>
<proteinExistence type="inferred from homology"/>
<comment type="caution">
    <text evidence="8">The sequence shown here is derived from an EMBL/GenBank/DDBJ whole genome shotgun (WGS) entry which is preliminary data.</text>
</comment>
<dbReference type="AlphaFoldDB" id="A0A2V1H3E5"/>
<accession>A0A2V1H3E5</accession>
<dbReference type="UniPathway" id="UPA00219"/>
<dbReference type="NCBIfam" id="TIGR00067">
    <property type="entry name" value="glut_race"/>
    <property type="match status" value="1"/>
</dbReference>
<comment type="catalytic activity">
    <reaction evidence="1 7">
        <text>L-glutamate = D-glutamate</text>
        <dbReference type="Rhea" id="RHEA:12813"/>
        <dbReference type="ChEBI" id="CHEBI:29985"/>
        <dbReference type="ChEBI" id="CHEBI:29986"/>
        <dbReference type="EC" id="5.1.1.3"/>
    </reaction>
</comment>
<keyword evidence="9" id="KW-1185">Reference proteome</keyword>
<evidence type="ECO:0000256" key="5">
    <source>
        <dbReference type="ARBA" id="ARBA00023235"/>
    </source>
</evidence>
<dbReference type="GO" id="GO:0008881">
    <property type="term" value="F:glutamate racemase activity"/>
    <property type="evidence" value="ECO:0007669"/>
    <property type="project" value="UniProtKB-UniRule"/>
</dbReference>
<evidence type="ECO:0000256" key="4">
    <source>
        <dbReference type="ARBA" id="ARBA00022984"/>
    </source>
</evidence>
<evidence type="ECO:0000256" key="7">
    <source>
        <dbReference type="HAMAP-Rule" id="MF_00258"/>
    </source>
</evidence>
<keyword evidence="6 7" id="KW-0961">Cell wall biogenesis/degradation</keyword>
<feature type="binding site" evidence="7">
    <location>
        <begin position="72"/>
        <end position="73"/>
    </location>
    <ligand>
        <name>substrate</name>
    </ligand>
</feature>
<dbReference type="EMBL" id="QDDL01000002">
    <property type="protein sequence ID" value="PVZ70156.1"/>
    <property type="molecule type" value="Genomic_DNA"/>
</dbReference>
<keyword evidence="5 7" id="KW-0413">Isomerase</keyword>
<feature type="binding site" evidence="7">
    <location>
        <begin position="7"/>
        <end position="8"/>
    </location>
    <ligand>
        <name>substrate</name>
    </ligand>
</feature>
<evidence type="ECO:0000256" key="6">
    <source>
        <dbReference type="ARBA" id="ARBA00023316"/>
    </source>
</evidence>
<dbReference type="GO" id="GO:0071555">
    <property type="term" value="P:cell wall organization"/>
    <property type="evidence" value="ECO:0007669"/>
    <property type="project" value="UniProtKB-KW"/>
</dbReference>
<evidence type="ECO:0000313" key="9">
    <source>
        <dbReference type="Proteomes" id="UP000244906"/>
    </source>
</evidence>
<dbReference type="InterPro" id="IPR015942">
    <property type="entry name" value="Asp/Glu/hydantoin_racemase"/>
</dbReference>
<dbReference type="SUPFAM" id="SSF53681">
    <property type="entry name" value="Aspartate/glutamate racemase"/>
    <property type="match status" value="2"/>
</dbReference>
<dbReference type="Pfam" id="PF01177">
    <property type="entry name" value="Asp_Glu_race"/>
    <property type="match status" value="1"/>
</dbReference>
<keyword evidence="3 7" id="KW-0133">Cell shape</keyword>
<dbReference type="HAMAP" id="MF_00258">
    <property type="entry name" value="Glu_racemase"/>
    <property type="match status" value="1"/>
</dbReference>
<comment type="function">
    <text evidence="7">Provides the (R)-glutamate required for cell wall biosynthesis.</text>
</comment>
<name>A0A2V1H3E5_9GAMM</name>
<feature type="binding site" evidence="7">
    <location>
        <begin position="184"/>
        <end position="185"/>
    </location>
    <ligand>
        <name>substrate</name>
    </ligand>
</feature>
<comment type="pathway">
    <text evidence="7">Cell wall biogenesis; peptidoglycan biosynthesis.</text>
</comment>
<comment type="similarity">
    <text evidence="7">Belongs to the aspartate/glutamate racemases family.</text>
</comment>
<evidence type="ECO:0000313" key="8">
    <source>
        <dbReference type="EMBL" id="PVZ70156.1"/>
    </source>
</evidence>
<dbReference type="GO" id="GO:0009252">
    <property type="term" value="P:peptidoglycan biosynthetic process"/>
    <property type="evidence" value="ECO:0007669"/>
    <property type="project" value="UniProtKB-UniRule"/>
</dbReference>
<protein>
    <recommendedName>
        <fullName evidence="2 7">Glutamate racemase</fullName>
        <ecNumber evidence="2 7">5.1.1.3</ecNumber>
    </recommendedName>
</protein>
<evidence type="ECO:0000256" key="1">
    <source>
        <dbReference type="ARBA" id="ARBA00001602"/>
    </source>
</evidence>
<gene>
    <name evidence="7" type="primary">murI</name>
    <name evidence="8" type="ORF">DC094_06020</name>
</gene>
<reference evidence="8 9" key="1">
    <citation type="submission" date="2018-04" db="EMBL/GenBank/DDBJ databases">
        <title>Thalassorhabdus spongiae gen. nov., sp. nov., isolated from a marine sponge in South-West Iceland.</title>
        <authorList>
            <person name="Knobloch S."/>
            <person name="Daussin A."/>
            <person name="Johannsson R."/>
            <person name="Marteinsson V.T."/>
        </authorList>
    </citation>
    <scope>NUCLEOTIDE SEQUENCE [LARGE SCALE GENOMIC DNA]</scope>
    <source>
        <strain evidence="8 9">Hp12</strain>
    </source>
</reference>
<dbReference type="PROSITE" id="PS00924">
    <property type="entry name" value="ASP_GLU_RACEMASE_2"/>
    <property type="match status" value="1"/>
</dbReference>
<dbReference type="OrthoDB" id="9801055at2"/>
<dbReference type="InterPro" id="IPR004391">
    <property type="entry name" value="Glu_race"/>
</dbReference>
<sequence>MSILIFDSGVGGFSVCQAISKTLPKLTLHYCMDNQLLPYGEQPSQIIIQRVSQLANKLVAKLKPRLLVIACNTASTIVLPTLRTQLNIPVVGVVPAVKPAAENSKNNHIALLATPATVTRQYTETLINDYAKNCRVDLIGSTRLVEQAENLLRGKNIDLKILRDELQVIHQNATTPDQLVLGCTHFPLLAEYIQQVLPQGTRLLDSGNAIARRVDYLLQQNPLFHKNSNQQKQPAQFFFTGEQVSIAGLEKFLWDNNYQQIHQVII</sequence>
<dbReference type="InterPro" id="IPR001920">
    <property type="entry name" value="Asp/Glu_race"/>
</dbReference>
<dbReference type="Proteomes" id="UP000244906">
    <property type="component" value="Unassembled WGS sequence"/>
</dbReference>
<dbReference type="EC" id="5.1.1.3" evidence="2 7"/>
<dbReference type="PANTHER" id="PTHR21198">
    <property type="entry name" value="GLUTAMATE RACEMASE"/>
    <property type="match status" value="1"/>
</dbReference>
<feature type="active site" description="Proton donor/acceptor" evidence="7">
    <location>
        <position position="71"/>
    </location>
</feature>